<dbReference type="GO" id="GO:0005524">
    <property type="term" value="F:ATP binding"/>
    <property type="evidence" value="ECO:0007669"/>
    <property type="project" value="UniProtKB-KW"/>
</dbReference>
<feature type="domain" description="S-locus receptor kinase C-terminal" evidence="8">
    <location>
        <begin position="111"/>
        <end position="156"/>
    </location>
</feature>
<evidence type="ECO:0000256" key="4">
    <source>
        <dbReference type="ARBA" id="ARBA00022777"/>
    </source>
</evidence>
<dbReference type="GO" id="GO:0005886">
    <property type="term" value="C:plasma membrane"/>
    <property type="evidence" value="ECO:0007669"/>
    <property type="project" value="TreeGrafter"/>
</dbReference>
<evidence type="ECO:0000313" key="9">
    <source>
        <dbReference type="EMBL" id="KAK0600432.1"/>
    </source>
</evidence>
<keyword evidence="2" id="KW-0808">Transferase</keyword>
<dbReference type="Proteomes" id="UP001168877">
    <property type="component" value="Unassembled WGS sequence"/>
</dbReference>
<gene>
    <name evidence="9" type="ORF">LWI29_014911</name>
</gene>
<dbReference type="SUPFAM" id="SSF56112">
    <property type="entry name" value="Protein kinase-like (PK-like)"/>
    <property type="match status" value="1"/>
</dbReference>
<organism evidence="9 10">
    <name type="scientific">Acer saccharum</name>
    <name type="common">Sugar maple</name>
    <dbReference type="NCBI Taxonomy" id="4024"/>
    <lineage>
        <taxon>Eukaryota</taxon>
        <taxon>Viridiplantae</taxon>
        <taxon>Streptophyta</taxon>
        <taxon>Embryophyta</taxon>
        <taxon>Tracheophyta</taxon>
        <taxon>Spermatophyta</taxon>
        <taxon>Magnoliopsida</taxon>
        <taxon>eudicotyledons</taxon>
        <taxon>Gunneridae</taxon>
        <taxon>Pentapetalae</taxon>
        <taxon>rosids</taxon>
        <taxon>malvids</taxon>
        <taxon>Sapindales</taxon>
        <taxon>Sapindaceae</taxon>
        <taxon>Hippocastanoideae</taxon>
        <taxon>Acereae</taxon>
        <taxon>Acer</taxon>
    </lineage>
</organism>
<dbReference type="PANTHER" id="PTHR27002">
    <property type="entry name" value="RECEPTOR-LIKE SERINE/THREONINE-PROTEIN KINASE SD1-8"/>
    <property type="match status" value="1"/>
</dbReference>
<dbReference type="AlphaFoldDB" id="A0AA39W172"/>
<dbReference type="InterPro" id="IPR021820">
    <property type="entry name" value="S-locus_recpt_kinase_C"/>
</dbReference>
<keyword evidence="3" id="KW-0547">Nucleotide-binding</keyword>
<evidence type="ECO:0000259" key="7">
    <source>
        <dbReference type="Pfam" id="PF07714"/>
    </source>
</evidence>
<reference evidence="9" key="1">
    <citation type="journal article" date="2022" name="Plant J.">
        <title>Strategies of tolerance reflected in two North American maple genomes.</title>
        <authorList>
            <person name="McEvoy S.L."/>
            <person name="Sezen U.U."/>
            <person name="Trouern-Trend A."/>
            <person name="McMahon S.M."/>
            <person name="Schaberg P.G."/>
            <person name="Yang J."/>
            <person name="Wegrzyn J.L."/>
            <person name="Swenson N.G."/>
        </authorList>
    </citation>
    <scope>NUCLEOTIDE SEQUENCE</scope>
    <source>
        <strain evidence="9">NS2018</strain>
    </source>
</reference>
<sequence length="156" mass="17432">MKFCSGYMPPEYAVDGIFSMKSDVFSFGALVLEIVSGKRNRGFCHTDHKHNLLGHAWRLWNEERALELIDNLLDYSSASSEILRCIHVGLLCVQQGPEDRPNMSSVVVMLSSEGSLPQPKQPGFFTERNLPESESSSSKHLSSSTNEVTISMLQPR</sequence>
<dbReference type="PANTHER" id="PTHR27002:SF1095">
    <property type="entry name" value="G-TYPE LECTIN S-RECEPTOR-LIKE SERINE_THREONINE-PROTEIN KINASE RKS1"/>
    <property type="match status" value="1"/>
</dbReference>
<dbReference type="GO" id="GO:0004674">
    <property type="term" value="F:protein serine/threonine kinase activity"/>
    <property type="evidence" value="ECO:0007669"/>
    <property type="project" value="UniProtKB-KW"/>
</dbReference>
<evidence type="ECO:0000256" key="1">
    <source>
        <dbReference type="ARBA" id="ARBA00022527"/>
    </source>
</evidence>
<dbReference type="InterPro" id="IPR011009">
    <property type="entry name" value="Kinase-like_dom_sf"/>
</dbReference>
<feature type="compositionally biased region" description="Low complexity" evidence="6">
    <location>
        <begin position="133"/>
        <end position="144"/>
    </location>
</feature>
<dbReference type="Pfam" id="PF07714">
    <property type="entry name" value="PK_Tyr_Ser-Thr"/>
    <property type="match status" value="1"/>
</dbReference>
<evidence type="ECO:0000256" key="5">
    <source>
        <dbReference type="ARBA" id="ARBA00022840"/>
    </source>
</evidence>
<dbReference type="FunFam" id="1.10.510.10:FF:001270">
    <property type="entry name" value="Uncharacterized protein"/>
    <property type="match status" value="1"/>
</dbReference>
<evidence type="ECO:0000256" key="6">
    <source>
        <dbReference type="SAM" id="MobiDB-lite"/>
    </source>
</evidence>
<dbReference type="Gene3D" id="1.10.510.10">
    <property type="entry name" value="Transferase(Phosphotransferase) domain 1"/>
    <property type="match status" value="1"/>
</dbReference>
<accession>A0AA39W172</accession>
<keyword evidence="1" id="KW-0723">Serine/threonine-protein kinase</keyword>
<evidence type="ECO:0000256" key="2">
    <source>
        <dbReference type="ARBA" id="ARBA00022679"/>
    </source>
</evidence>
<evidence type="ECO:0008006" key="11">
    <source>
        <dbReference type="Google" id="ProtNLM"/>
    </source>
</evidence>
<feature type="region of interest" description="Disordered" evidence="6">
    <location>
        <begin position="113"/>
        <end position="156"/>
    </location>
</feature>
<dbReference type="InterPro" id="IPR001245">
    <property type="entry name" value="Ser-Thr/Tyr_kinase_cat_dom"/>
</dbReference>
<evidence type="ECO:0000256" key="3">
    <source>
        <dbReference type="ARBA" id="ARBA00022741"/>
    </source>
</evidence>
<keyword evidence="10" id="KW-1185">Reference proteome</keyword>
<reference evidence="9" key="2">
    <citation type="submission" date="2023-06" db="EMBL/GenBank/DDBJ databases">
        <authorList>
            <person name="Swenson N.G."/>
            <person name="Wegrzyn J.L."/>
            <person name="Mcevoy S.L."/>
        </authorList>
    </citation>
    <scope>NUCLEOTIDE SEQUENCE</scope>
    <source>
        <strain evidence="9">NS2018</strain>
        <tissue evidence="9">Leaf</tissue>
    </source>
</reference>
<keyword evidence="5" id="KW-0067">ATP-binding</keyword>
<name>A0AA39W172_ACESA</name>
<protein>
    <recommendedName>
        <fullName evidence="11">Protein kinase domain-containing protein</fullName>
    </recommendedName>
</protein>
<keyword evidence="4" id="KW-0418">Kinase</keyword>
<dbReference type="Pfam" id="PF11883">
    <property type="entry name" value="DUF3403"/>
    <property type="match status" value="1"/>
</dbReference>
<evidence type="ECO:0000259" key="8">
    <source>
        <dbReference type="Pfam" id="PF11883"/>
    </source>
</evidence>
<feature type="compositionally biased region" description="Polar residues" evidence="6">
    <location>
        <begin position="145"/>
        <end position="156"/>
    </location>
</feature>
<dbReference type="EMBL" id="JAUESC010000003">
    <property type="protein sequence ID" value="KAK0600432.1"/>
    <property type="molecule type" value="Genomic_DNA"/>
</dbReference>
<evidence type="ECO:0000313" key="10">
    <source>
        <dbReference type="Proteomes" id="UP001168877"/>
    </source>
</evidence>
<feature type="domain" description="Serine-threonine/tyrosine-protein kinase catalytic" evidence="7">
    <location>
        <begin position="4"/>
        <end position="108"/>
    </location>
</feature>
<proteinExistence type="predicted"/>
<comment type="caution">
    <text evidence="9">The sequence shown here is derived from an EMBL/GenBank/DDBJ whole genome shotgun (WGS) entry which is preliminary data.</text>
</comment>